<dbReference type="PANTHER" id="PTHR23427:SF2">
    <property type="entry name" value="SURFEIT LOCUS PROTEIN 1"/>
    <property type="match status" value="1"/>
</dbReference>
<comment type="caution">
    <text evidence="6">Lacks conserved residue(s) required for the propagation of feature annotation.</text>
</comment>
<gene>
    <name evidence="8" type="ORF">ACFFF8_10200</name>
</gene>
<dbReference type="Proteomes" id="UP001589858">
    <property type="component" value="Unassembled WGS sequence"/>
</dbReference>
<accession>A0ABV6S6U5</accession>
<name>A0ABV6S6U5_9SPHN</name>
<dbReference type="PANTHER" id="PTHR23427">
    <property type="entry name" value="SURFEIT LOCUS PROTEIN"/>
    <property type="match status" value="1"/>
</dbReference>
<keyword evidence="9" id="KW-1185">Reference proteome</keyword>
<organism evidence="8 9">
    <name type="scientific">Novosphingobium clariflavum</name>
    <dbReference type="NCBI Taxonomy" id="2029884"/>
    <lineage>
        <taxon>Bacteria</taxon>
        <taxon>Pseudomonadati</taxon>
        <taxon>Pseudomonadota</taxon>
        <taxon>Alphaproteobacteria</taxon>
        <taxon>Sphingomonadales</taxon>
        <taxon>Sphingomonadaceae</taxon>
        <taxon>Novosphingobium</taxon>
    </lineage>
</organism>
<evidence type="ECO:0000256" key="7">
    <source>
        <dbReference type="SAM" id="SignalP"/>
    </source>
</evidence>
<dbReference type="EMBL" id="JBHLTM010000036">
    <property type="protein sequence ID" value="MFC0684966.1"/>
    <property type="molecule type" value="Genomic_DNA"/>
</dbReference>
<evidence type="ECO:0000256" key="2">
    <source>
        <dbReference type="ARBA" id="ARBA00007165"/>
    </source>
</evidence>
<dbReference type="RefSeq" id="WP_267221314.1">
    <property type="nucleotide sequence ID" value="NZ_JAPCWC010000010.1"/>
</dbReference>
<comment type="subcellular location">
    <subcellularLocation>
        <location evidence="6">Cell membrane</location>
        <topology evidence="6">Multi-pass membrane protein</topology>
    </subcellularLocation>
    <subcellularLocation>
        <location evidence="1">Membrane</location>
    </subcellularLocation>
</comment>
<keyword evidence="3 6" id="KW-0812">Transmembrane</keyword>
<comment type="caution">
    <text evidence="8">The sequence shown here is derived from an EMBL/GenBank/DDBJ whole genome shotgun (WGS) entry which is preliminary data.</text>
</comment>
<evidence type="ECO:0000256" key="6">
    <source>
        <dbReference type="RuleBase" id="RU363076"/>
    </source>
</evidence>
<dbReference type="CDD" id="cd06662">
    <property type="entry name" value="SURF1"/>
    <property type="match status" value="1"/>
</dbReference>
<feature type="transmembrane region" description="Helical" evidence="6">
    <location>
        <begin position="211"/>
        <end position="232"/>
    </location>
</feature>
<evidence type="ECO:0000256" key="4">
    <source>
        <dbReference type="ARBA" id="ARBA00022989"/>
    </source>
</evidence>
<protein>
    <recommendedName>
        <fullName evidence="6">SURF1-like protein</fullName>
    </recommendedName>
</protein>
<keyword evidence="6" id="KW-1003">Cell membrane</keyword>
<evidence type="ECO:0000313" key="9">
    <source>
        <dbReference type="Proteomes" id="UP001589858"/>
    </source>
</evidence>
<dbReference type="PROSITE" id="PS50895">
    <property type="entry name" value="SURF1"/>
    <property type="match status" value="1"/>
</dbReference>
<keyword evidence="5 6" id="KW-0472">Membrane</keyword>
<keyword evidence="4 6" id="KW-1133">Transmembrane helix</keyword>
<evidence type="ECO:0000313" key="8">
    <source>
        <dbReference type="EMBL" id="MFC0684966.1"/>
    </source>
</evidence>
<dbReference type="InterPro" id="IPR002994">
    <property type="entry name" value="Surf1/Shy1"/>
</dbReference>
<comment type="similarity">
    <text evidence="2 6">Belongs to the SURF1 family.</text>
</comment>
<proteinExistence type="inferred from homology"/>
<dbReference type="InterPro" id="IPR045214">
    <property type="entry name" value="Surf1/Surf4"/>
</dbReference>
<feature type="signal peptide" evidence="7">
    <location>
        <begin position="1"/>
        <end position="24"/>
    </location>
</feature>
<evidence type="ECO:0000256" key="1">
    <source>
        <dbReference type="ARBA" id="ARBA00004370"/>
    </source>
</evidence>
<evidence type="ECO:0000256" key="5">
    <source>
        <dbReference type="ARBA" id="ARBA00023136"/>
    </source>
</evidence>
<feature type="chain" id="PRO_5047027459" description="SURF1-like protein" evidence="7">
    <location>
        <begin position="25"/>
        <end position="243"/>
    </location>
</feature>
<evidence type="ECO:0000256" key="3">
    <source>
        <dbReference type="ARBA" id="ARBA00022692"/>
    </source>
</evidence>
<sequence>MQRTSNAKRIVMLAISLFAAAAFAALGVWQLERRVWKLALIEAVDTRIHAEPAPPPPPSAWGGVSAAKDQYRRVVASGHFLNARETLVHTATDMGPGYWVMTPLEQADGTLILVNRGFVPERLAPRSARPQSLPTGTVRVTGLLRMSEPEGRFLRANRPEQERWYSRDVAAIARARGLSAMAPYFIDADALAASPWPRGGLTIVAFPNNHLTYAATWFGLCLLSLFGFAMFWRQGTDTRTADA</sequence>
<dbReference type="Pfam" id="PF02104">
    <property type="entry name" value="SURF1"/>
    <property type="match status" value="1"/>
</dbReference>
<keyword evidence="7" id="KW-0732">Signal</keyword>
<reference evidence="8 9" key="1">
    <citation type="submission" date="2024-09" db="EMBL/GenBank/DDBJ databases">
        <authorList>
            <person name="Sun Q."/>
            <person name="Mori K."/>
        </authorList>
    </citation>
    <scope>NUCLEOTIDE SEQUENCE [LARGE SCALE GENOMIC DNA]</scope>
    <source>
        <strain evidence="8 9">CICC 11035S</strain>
    </source>
</reference>